<sequence>MLTGNAFQRLRIGSTLTRKFRGQILLQGLQHKEPKTR</sequence>
<accession>A0A0A9C7R4</accession>
<reference evidence="1" key="1">
    <citation type="submission" date="2014-09" db="EMBL/GenBank/DDBJ databases">
        <authorList>
            <person name="Magalhaes I.L.F."/>
            <person name="Oliveira U."/>
            <person name="Santos F.R."/>
            <person name="Vidigal T.H.D.A."/>
            <person name="Brescovit A.D."/>
            <person name="Santos A.J."/>
        </authorList>
    </citation>
    <scope>NUCLEOTIDE SEQUENCE</scope>
    <source>
        <tissue evidence="1">Shoot tissue taken approximately 20 cm above the soil surface</tissue>
    </source>
</reference>
<organism evidence="1">
    <name type="scientific">Arundo donax</name>
    <name type="common">Giant reed</name>
    <name type="synonym">Donax arundinaceus</name>
    <dbReference type="NCBI Taxonomy" id="35708"/>
    <lineage>
        <taxon>Eukaryota</taxon>
        <taxon>Viridiplantae</taxon>
        <taxon>Streptophyta</taxon>
        <taxon>Embryophyta</taxon>
        <taxon>Tracheophyta</taxon>
        <taxon>Spermatophyta</taxon>
        <taxon>Magnoliopsida</taxon>
        <taxon>Liliopsida</taxon>
        <taxon>Poales</taxon>
        <taxon>Poaceae</taxon>
        <taxon>PACMAD clade</taxon>
        <taxon>Arundinoideae</taxon>
        <taxon>Arundineae</taxon>
        <taxon>Arundo</taxon>
    </lineage>
</organism>
<dbReference type="EMBL" id="GBRH01227397">
    <property type="protein sequence ID" value="JAD70498.1"/>
    <property type="molecule type" value="Transcribed_RNA"/>
</dbReference>
<proteinExistence type="predicted"/>
<reference evidence="1" key="2">
    <citation type="journal article" date="2015" name="Data Brief">
        <title>Shoot transcriptome of the giant reed, Arundo donax.</title>
        <authorList>
            <person name="Barrero R.A."/>
            <person name="Guerrero F.D."/>
            <person name="Moolhuijzen P."/>
            <person name="Goolsby J.A."/>
            <person name="Tidwell J."/>
            <person name="Bellgard S.E."/>
            <person name="Bellgard M.I."/>
        </authorList>
    </citation>
    <scope>NUCLEOTIDE SEQUENCE</scope>
    <source>
        <tissue evidence="1">Shoot tissue taken approximately 20 cm above the soil surface</tissue>
    </source>
</reference>
<name>A0A0A9C7R4_ARUDO</name>
<evidence type="ECO:0000313" key="1">
    <source>
        <dbReference type="EMBL" id="JAD70498.1"/>
    </source>
</evidence>
<dbReference type="AlphaFoldDB" id="A0A0A9C7R4"/>
<protein>
    <submittedName>
        <fullName evidence="1">Uncharacterized protein</fullName>
    </submittedName>
</protein>